<comment type="caution">
    <text evidence="9">The sequence shown here is derived from an EMBL/GenBank/DDBJ whole genome shotgun (WGS) entry which is preliminary data.</text>
</comment>
<accession>A0A9X5GUM7</accession>
<evidence type="ECO:0000256" key="5">
    <source>
        <dbReference type="ARBA" id="ARBA00023136"/>
    </source>
</evidence>
<feature type="transmembrane region" description="Helical" evidence="7">
    <location>
        <begin position="447"/>
        <end position="465"/>
    </location>
</feature>
<comment type="subcellular location">
    <subcellularLocation>
        <location evidence="1">Cell membrane</location>
        <topology evidence="1">Multi-pass membrane protein</topology>
    </subcellularLocation>
</comment>
<dbReference type="PANTHER" id="PTHR30572:SF4">
    <property type="entry name" value="ABC TRANSPORTER PERMEASE YTRF"/>
    <property type="match status" value="1"/>
</dbReference>
<dbReference type="EMBL" id="QZDT01000081">
    <property type="protein sequence ID" value="NBJ95334.1"/>
    <property type="molecule type" value="Genomic_DNA"/>
</dbReference>
<keyword evidence="10" id="KW-1185">Reference proteome</keyword>
<dbReference type="GO" id="GO:0022857">
    <property type="term" value="F:transmembrane transporter activity"/>
    <property type="evidence" value="ECO:0007669"/>
    <property type="project" value="TreeGrafter"/>
</dbReference>
<evidence type="ECO:0000256" key="3">
    <source>
        <dbReference type="ARBA" id="ARBA00022692"/>
    </source>
</evidence>
<evidence type="ECO:0000259" key="8">
    <source>
        <dbReference type="Pfam" id="PF02687"/>
    </source>
</evidence>
<keyword evidence="4 7" id="KW-1133">Transmembrane helix</keyword>
<feature type="transmembrane region" description="Helical" evidence="7">
    <location>
        <begin position="20"/>
        <end position="48"/>
    </location>
</feature>
<feature type="transmembrane region" description="Helical" evidence="7">
    <location>
        <begin position="263"/>
        <end position="288"/>
    </location>
</feature>
<dbReference type="InterPro" id="IPR003838">
    <property type="entry name" value="ABC3_permease_C"/>
</dbReference>
<feature type="transmembrane region" description="Helical" evidence="7">
    <location>
        <begin position="702"/>
        <end position="723"/>
    </location>
</feature>
<feature type="transmembrane region" description="Helical" evidence="7">
    <location>
        <begin position="755"/>
        <end position="778"/>
    </location>
</feature>
<keyword evidence="2" id="KW-1003">Cell membrane</keyword>
<feature type="transmembrane region" description="Helical" evidence="7">
    <location>
        <begin position="323"/>
        <end position="349"/>
    </location>
</feature>
<protein>
    <submittedName>
        <fullName evidence="9">ABC transporter permease</fullName>
    </submittedName>
</protein>
<feature type="transmembrane region" description="Helical" evidence="7">
    <location>
        <begin position="798"/>
        <end position="817"/>
    </location>
</feature>
<dbReference type="OrthoDB" id="9793166at2"/>
<dbReference type="PANTHER" id="PTHR30572">
    <property type="entry name" value="MEMBRANE COMPONENT OF TRANSPORTER-RELATED"/>
    <property type="match status" value="1"/>
</dbReference>
<evidence type="ECO:0000256" key="1">
    <source>
        <dbReference type="ARBA" id="ARBA00004651"/>
    </source>
</evidence>
<organism evidence="9 10">
    <name type="scientific">Parablautia muri</name>
    <dbReference type="NCBI Taxonomy" id="2320879"/>
    <lineage>
        <taxon>Bacteria</taxon>
        <taxon>Bacillati</taxon>
        <taxon>Bacillota</taxon>
        <taxon>Clostridia</taxon>
        <taxon>Lachnospirales</taxon>
        <taxon>Lachnospiraceae</taxon>
        <taxon>Parablautia</taxon>
    </lineage>
</organism>
<proteinExistence type="inferred from homology"/>
<evidence type="ECO:0000256" key="4">
    <source>
        <dbReference type="ARBA" id="ARBA00022989"/>
    </source>
</evidence>
<reference evidence="9" key="1">
    <citation type="submission" date="2018-09" db="EMBL/GenBank/DDBJ databases">
        <title>Murine metabolic-syndrome-specific gut microbial biobank.</title>
        <authorList>
            <person name="Liu C."/>
        </authorList>
    </citation>
    <scope>NUCLEOTIDE SEQUENCE</scope>
    <source>
        <strain evidence="9">D42-62</strain>
    </source>
</reference>
<comment type="similarity">
    <text evidence="6">Belongs to the ABC-4 integral membrane protein family.</text>
</comment>
<keyword evidence="5 7" id="KW-0472">Membrane</keyword>
<feature type="transmembrane region" description="Helical" evidence="7">
    <location>
        <begin position="369"/>
        <end position="391"/>
    </location>
</feature>
<gene>
    <name evidence="9" type="ORF">D5281_23055</name>
</gene>
<keyword evidence="3 7" id="KW-0812">Transmembrane</keyword>
<evidence type="ECO:0000313" key="9">
    <source>
        <dbReference type="EMBL" id="NBJ95334.1"/>
    </source>
</evidence>
<dbReference type="Proteomes" id="UP001154420">
    <property type="component" value="Unassembled WGS sequence"/>
</dbReference>
<dbReference type="AlphaFoldDB" id="A0A9X5GUM7"/>
<evidence type="ECO:0000256" key="7">
    <source>
        <dbReference type="SAM" id="Phobius"/>
    </source>
</evidence>
<name>A0A9X5GUM7_9FIRM</name>
<sequence length="835" mass="91792">MNIFHKVALQGLKKNRTRTFVTVIGVALSATLFTTVATFGTSLLQYLINGSAAKCGSWYIDFVDVDSDFVRERISDSQVTDAVAFENIGYALLDGAKSTDKPYLFLAGFTDEAFNQLPVTLISGRLPQNDMEIIIPNHVSVKAGVRIPVGETLNLPVGSREADGNIRTQHDPYTTGEMLNIAGEKTYTVVGTYERAGFEEHDSPGYTVITRSDAANTTGRYSLFITLDSPKKVTAYMKRFAGSLPFVLNEDVLRFYGVSENTLFNAIMFAVGGVLIAIIMIGSVFLIYNSFNISLNERIHQFGILMSVGATARQLRSLVLFEGICIGALGIPFGVACGIGGVALALPVVEKNFATISTSNVPLDLSVSAPALAAAIAVSLVTILISAYIPARKAAAIPVMECIRQTGEIKTEARDINIAKLSKRVYGLEGMLALKNFRRNKCRYRSVILSLTLSVVLFVTGSAFGSTLKGIAKELTVEADGDISFYAQEIPQDELIMLHDRLKNVDGVRKSTWQADLLYSGTVAGLPDDFAGGQFHTTDEMPVYAQFIEDAVYYEFIESLGFPKEEYSGQDAKVLAVILNTSEHEVFFVGQEMEFTLYSSVGEQTKTVCTTVVSDYPLDMLPFDSTPQYLFFMVVPWSMNADFDGLEEASKSGLAFWADAPAQTMAQIQSGITDSGITRDYTLVNLSSAVDMFRSITFVVDVFTYAFGIMISLIAVANVFNTISTNIRFRRRELAMLRSVGMSERGFNRMMNFECFFYGLRTLLFGVPIAGILSWLIYKGMVANEQLEGFAYHFPWQSMAASILGVFCIVFITMVYATSKVRKENIIDALRDDMA</sequence>
<dbReference type="InterPro" id="IPR050250">
    <property type="entry name" value="Macrolide_Exporter_MacB"/>
</dbReference>
<dbReference type="GO" id="GO:0005886">
    <property type="term" value="C:plasma membrane"/>
    <property type="evidence" value="ECO:0007669"/>
    <property type="project" value="UniProtKB-SubCell"/>
</dbReference>
<feature type="domain" description="ABC3 transporter permease C-terminal" evidence="8">
    <location>
        <begin position="706"/>
        <end position="826"/>
    </location>
</feature>
<evidence type="ECO:0000256" key="2">
    <source>
        <dbReference type="ARBA" id="ARBA00022475"/>
    </source>
</evidence>
<evidence type="ECO:0000313" key="10">
    <source>
        <dbReference type="Proteomes" id="UP001154420"/>
    </source>
</evidence>
<dbReference type="RefSeq" id="WP_160562237.1">
    <property type="nucleotide sequence ID" value="NZ_QZDT01000081.1"/>
</dbReference>
<dbReference type="Pfam" id="PF02687">
    <property type="entry name" value="FtsX"/>
    <property type="match status" value="2"/>
</dbReference>
<evidence type="ECO:0000256" key="6">
    <source>
        <dbReference type="ARBA" id="ARBA00038076"/>
    </source>
</evidence>
<feature type="domain" description="ABC3 transporter permease C-terminal" evidence="8">
    <location>
        <begin position="274"/>
        <end position="398"/>
    </location>
</feature>